<evidence type="ECO:0000256" key="3">
    <source>
        <dbReference type="ARBA" id="ARBA00022452"/>
    </source>
</evidence>
<evidence type="ECO:0000313" key="10">
    <source>
        <dbReference type="Proteomes" id="UP000295525"/>
    </source>
</evidence>
<dbReference type="GO" id="GO:0009279">
    <property type="term" value="C:cell outer membrane"/>
    <property type="evidence" value="ECO:0007669"/>
    <property type="project" value="UniProtKB-SubCell"/>
</dbReference>
<keyword evidence="5 8" id="KW-0732">Signal</keyword>
<keyword evidence="4" id="KW-0812">Transmembrane</keyword>
<accession>A0A4R3LMZ1</accession>
<evidence type="ECO:0000256" key="5">
    <source>
        <dbReference type="ARBA" id="ARBA00022729"/>
    </source>
</evidence>
<comment type="similarity">
    <text evidence="2">Belongs to the OmpP1/FadL family.</text>
</comment>
<evidence type="ECO:0000256" key="4">
    <source>
        <dbReference type="ARBA" id="ARBA00022692"/>
    </source>
</evidence>
<organism evidence="9 10">
    <name type="scientific">Paralcaligenes ureilyticus</name>
    <dbReference type="NCBI Taxonomy" id="627131"/>
    <lineage>
        <taxon>Bacteria</taxon>
        <taxon>Pseudomonadati</taxon>
        <taxon>Pseudomonadota</taxon>
        <taxon>Betaproteobacteria</taxon>
        <taxon>Burkholderiales</taxon>
        <taxon>Alcaligenaceae</taxon>
        <taxon>Paralcaligenes</taxon>
    </lineage>
</organism>
<keyword evidence="7" id="KW-0998">Cell outer membrane</keyword>
<dbReference type="Gene3D" id="2.40.160.60">
    <property type="entry name" value="Outer membrane protein transport protein (OMPP1/FadL/TodX)"/>
    <property type="match status" value="1"/>
</dbReference>
<keyword evidence="3" id="KW-1134">Transmembrane beta strand</keyword>
<evidence type="ECO:0000256" key="8">
    <source>
        <dbReference type="SAM" id="SignalP"/>
    </source>
</evidence>
<evidence type="ECO:0000256" key="1">
    <source>
        <dbReference type="ARBA" id="ARBA00004571"/>
    </source>
</evidence>
<dbReference type="PANTHER" id="PTHR35093">
    <property type="entry name" value="OUTER MEMBRANE PROTEIN NMB0088-RELATED"/>
    <property type="match status" value="1"/>
</dbReference>
<reference evidence="9 10" key="1">
    <citation type="submission" date="2019-03" db="EMBL/GenBank/DDBJ databases">
        <title>Genomic Encyclopedia of Type Strains, Phase IV (KMG-IV): sequencing the most valuable type-strain genomes for metagenomic binning, comparative biology and taxonomic classification.</title>
        <authorList>
            <person name="Goeker M."/>
        </authorList>
    </citation>
    <scope>NUCLEOTIDE SEQUENCE [LARGE SCALE GENOMIC DNA]</scope>
    <source>
        <strain evidence="9 10">DSM 24591</strain>
    </source>
</reference>
<evidence type="ECO:0000256" key="7">
    <source>
        <dbReference type="ARBA" id="ARBA00023237"/>
    </source>
</evidence>
<name>A0A4R3LMZ1_9BURK</name>
<feature type="chain" id="PRO_5020760806" evidence="8">
    <location>
        <begin position="26"/>
        <end position="432"/>
    </location>
</feature>
<feature type="signal peptide" evidence="8">
    <location>
        <begin position="1"/>
        <end position="25"/>
    </location>
</feature>
<dbReference type="SUPFAM" id="SSF56935">
    <property type="entry name" value="Porins"/>
    <property type="match status" value="1"/>
</dbReference>
<comment type="subcellular location">
    <subcellularLocation>
        <location evidence="1">Cell outer membrane</location>
        <topology evidence="1">Multi-pass membrane protein</topology>
    </subcellularLocation>
</comment>
<dbReference type="EMBL" id="SMAJ01000022">
    <property type="protein sequence ID" value="TCT01773.1"/>
    <property type="molecule type" value="Genomic_DNA"/>
</dbReference>
<dbReference type="RefSeq" id="WP_132585677.1">
    <property type="nucleotide sequence ID" value="NZ_SMAJ01000022.1"/>
</dbReference>
<dbReference type="OrthoDB" id="19849at2"/>
<dbReference type="GO" id="GO:0015483">
    <property type="term" value="F:long-chain fatty acid transporting porin activity"/>
    <property type="evidence" value="ECO:0007669"/>
    <property type="project" value="TreeGrafter"/>
</dbReference>
<sequence>MKISKPLLHLIPAALLSLGASGAHASGFQLTEQNASGLGNAYAGSAAIAENASTIFFNPAGMTRLPGVNVSAGAVLIDPSFRFSNSGSTGPGGLPLQSNTGGDAGPLSVLPNAYMSWQVNPNWFLGLGIGAPFGLSTEYSDNWIGRYQSTSFSIQTININPSVAYKVNDRLSLGAGVNWAHLSADYRRNIPAAALAPSIPLSKLVGLPDMNGKVDLHGDAWGWNLGLLYQATTDTRIGLSYRSKMRFNASGTTTLGNLPLGLPARTADASTTVTLPDTAILSVVHDLNSQWQLLGDVSWTGWSSIPSLDIKNSGSLPNESLKLKFRDTWRIALGANYKYSPKWTFKAGVAYDQSPVRDAQYRPTSLPDGDRIWLSIGAQYHFNDHATVDVGYAHLFLSNPSINNATDPTKGTVYGSYKASIDMLGVQVSYRF</sequence>
<evidence type="ECO:0000256" key="2">
    <source>
        <dbReference type="ARBA" id="ARBA00008163"/>
    </source>
</evidence>
<gene>
    <name evidence="9" type="ORF">EDC26_12232</name>
</gene>
<evidence type="ECO:0000256" key="6">
    <source>
        <dbReference type="ARBA" id="ARBA00023136"/>
    </source>
</evidence>
<protein>
    <submittedName>
        <fullName evidence="9">Long-chain fatty acid transport protein</fullName>
    </submittedName>
</protein>
<dbReference type="PANTHER" id="PTHR35093:SF8">
    <property type="entry name" value="OUTER MEMBRANE PROTEIN NMB0088-RELATED"/>
    <property type="match status" value="1"/>
</dbReference>
<dbReference type="InterPro" id="IPR005017">
    <property type="entry name" value="OMPP1/FadL/TodX"/>
</dbReference>
<comment type="caution">
    <text evidence="9">The sequence shown here is derived from an EMBL/GenBank/DDBJ whole genome shotgun (WGS) entry which is preliminary data.</text>
</comment>
<keyword evidence="6" id="KW-0472">Membrane</keyword>
<dbReference type="Pfam" id="PF03349">
    <property type="entry name" value="Toluene_X"/>
    <property type="match status" value="1"/>
</dbReference>
<dbReference type="Proteomes" id="UP000295525">
    <property type="component" value="Unassembled WGS sequence"/>
</dbReference>
<dbReference type="AlphaFoldDB" id="A0A4R3LMZ1"/>
<evidence type="ECO:0000313" key="9">
    <source>
        <dbReference type="EMBL" id="TCT01773.1"/>
    </source>
</evidence>
<proteinExistence type="inferred from homology"/>
<keyword evidence="10" id="KW-1185">Reference proteome</keyword>